<dbReference type="GO" id="GO:0046872">
    <property type="term" value="F:metal ion binding"/>
    <property type="evidence" value="ECO:0007669"/>
    <property type="project" value="UniProtKB-KW"/>
</dbReference>
<gene>
    <name evidence="13" type="primary">ampD</name>
    <name evidence="13" type="ORF">CARN2_0181</name>
</gene>
<evidence type="ECO:0000256" key="3">
    <source>
        <dbReference type="ARBA" id="ARBA00004496"/>
    </source>
</evidence>
<dbReference type="InterPro" id="IPR051206">
    <property type="entry name" value="NAMLAA_amidase_2"/>
</dbReference>
<keyword evidence="9" id="KW-0961">Cell wall biogenesis/degradation</keyword>
<dbReference type="Gene3D" id="3.40.80.10">
    <property type="entry name" value="Peptidoglycan recognition protein-like"/>
    <property type="match status" value="1"/>
</dbReference>
<evidence type="ECO:0000313" key="13">
    <source>
        <dbReference type="EMBL" id="CBH99007.1"/>
    </source>
</evidence>
<dbReference type="PANTHER" id="PTHR30417">
    <property type="entry name" value="N-ACETYLMURAMOYL-L-ALANINE AMIDASE AMID"/>
    <property type="match status" value="1"/>
</dbReference>
<dbReference type="InterPro" id="IPR002502">
    <property type="entry name" value="Amidase_domain"/>
</dbReference>
<comment type="cofactor">
    <cofactor evidence="2">
        <name>Zn(2+)</name>
        <dbReference type="ChEBI" id="CHEBI:29105"/>
    </cofactor>
</comment>
<dbReference type="GO" id="GO:0008745">
    <property type="term" value="F:N-acetylmuramoyl-L-alanine amidase activity"/>
    <property type="evidence" value="ECO:0007669"/>
    <property type="project" value="UniProtKB-EC"/>
</dbReference>
<comment type="subcellular location">
    <subcellularLocation>
        <location evidence="3">Cytoplasm</location>
    </subcellularLocation>
</comment>
<evidence type="ECO:0000259" key="12">
    <source>
        <dbReference type="SMART" id="SM00644"/>
    </source>
</evidence>
<dbReference type="NCBIfam" id="NF008758">
    <property type="entry name" value="PRK11789.1"/>
    <property type="match status" value="1"/>
</dbReference>
<name>E6PVQ0_9ZZZZ</name>
<accession>E6PVQ0</accession>
<evidence type="ECO:0000256" key="4">
    <source>
        <dbReference type="ARBA" id="ARBA00011901"/>
    </source>
</evidence>
<dbReference type="PANTHER" id="PTHR30417:SF4">
    <property type="entry name" value="1,6-ANHYDRO-N-ACETYLMURAMYL-L-ALANINE AMIDASE AMPD"/>
    <property type="match status" value="1"/>
</dbReference>
<dbReference type="SUPFAM" id="SSF55846">
    <property type="entry name" value="N-acetylmuramoyl-L-alanine amidase-like"/>
    <property type="match status" value="1"/>
</dbReference>
<evidence type="ECO:0000256" key="10">
    <source>
        <dbReference type="ARBA" id="ARBA00039257"/>
    </source>
</evidence>
<dbReference type="GO" id="GO:0009253">
    <property type="term" value="P:peptidoglycan catabolic process"/>
    <property type="evidence" value="ECO:0007669"/>
    <property type="project" value="InterPro"/>
</dbReference>
<reference evidence="13" key="1">
    <citation type="submission" date="2009-10" db="EMBL/GenBank/DDBJ databases">
        <title>Diversity of trophic interactions inside an arsenic-rich microbial ecosystem.</title>
        <authorList>
            <person name="Bertin P.N."/>
            <person name="Heinrich-Salmeron A."/>
            <person name="Pelletier E."/>
            <person name="Goulhen-Chollet F."/>
            <person name="Arsene-Ploetze F."/>
            <person name="Gallien S."/>
            <person name="Calteau A."/>
            <person name="Vallenet D."/>
            <person name="Casiot C."/>
            <person name="Chane-Woon-Ming B."/>
            <person name="Giloteaux L."/>
            <person name="Barakat M."/>
            <person name="Bonnefoy V."/>
            <person name="Bruneel O."/>
            <person name="Chandler M."/>
            <person name="Cleiss J."/>
            <person name="Duran R."/>
            <person name="Elbaz-Poulichet F."/>
            <person name="Fonknechten N."/>
            <person name="Lauga B."/>
            <person name="Mornico D."/>
            <person name="Ortet P."/>
            <person name="Schaeffer C."/>
            <person name="Siguier P."/>
            <person name="Alexander Thil Smith A."/>
            <person name="Van Dorsselaer A."/>
            <person name="Weissenbach J."/>
            <person name="Medigue C."/>
            <person name="Le Paslier D."/>
        </authorList>
    </citation>
    <scope>NUCLEOTIDE SEQUENCE</scope>
</reference>
<dbReference type="InterPro" id="IPR036505">
    <property type="entry name" value="Amidase/PGRP_sf"/>
</dbReference>
<evidence type="ECO:0000256" key="5">
    <source>
        <dbReference type="ARBA" id="ARBA00022490"/>
    </source>
</evidence>
<keyword evidence="8" id="KW-0862">Zinc</keyword>
<proteinExistence type="predicted"/>
<comment type="catalytic activity">
    <reaction evidence="1">
        <text>Hydrolyzes the link between N-acetylmuramoyl residues and L-amino acid residues in certain cell-wall glycopeptides.</text>
        <dbReference type="EC" id="3.5.1.28"/>
    </reaction>
</comment>
<evidence type="ECO:0000256" key="9">
    <source>
        <dbReference type="ARBA" id="ARBA00023316"/>
    </source>
</evidence>
<dbReference type="AlphaFoldDB" id="E6PVQ0"/>
<evidence type="ECO:0000256" key="7">
    <source>
        <dbReference type="ARBA" id="ARBA00022801"/>
    </source>
</evidence>
<evidence type="ECO:0000256" key="6">
    <source>
        <dbReference type="ARBA" id="ARBA00022723"/>
    </source>
</evidence>
<dbReference type="GO" id="GO:0071555">
    <property type="term" value="P:cell wall organization"/>
    <property type="evidence" value="ECO:0007669"/>
    <property type="project" value="UniProtKB-KW"/>
</dbReference>
<evidence type="ECO:0000256" key="8">
    <source>
        <dbReference type="ARBA" id="ARBA00022833"/>
    </source>
</evidence>
<dbReference type="EMBL" id="CABM01000065">
    <property type="protein sequence ID" value="CBH99007.1"/>
    <property type="molecule type" value="Genomic_DNA"/>
</dbReference>
<keyword evidence="7 13" id="KW-0378">Hydrolase</keyword>
<keyword evidence="5" id="KW-0963">Cytoplasm</keyword>
<feature type="domain" description="N-acetylmuramoyl-L-alanine amidase" evidence="12">
    <location>
        <begin position="21"/>
        <end position="169"/>
    </location>
</feature>
<dbReference type="CDD" id="cd06583">
    <property type="entry name" value="PGRP"/>
    <property type="match status" value="1"/>
</dbReference>
<dbReference type="Pfam" id="PF01510">
    <property type="entry name" value="Amidase_2"/>
    <property type="match status" value="1"/>
</dbReference>
<sequence length="193" mass="21000">MACADPLFQQGWYRYAGHRPSPHYDARPEGMRVDLLVLHNISLPAGQFGTACVDALFLGTLDTQARPEFAVLQGLRVSSHFFIRRDGSLLQYVSCDQRAWHAGASSFQGRSRCNDFSIGIELEGTDTLPFELAQYDSLAALVGALLQAYPIRALAGHSDIAPGRKTDPGPCFDWSALRRASALAASSFPALEA</sequence>
<dbReference type="SMART" id="SM00644">
    <property type="entry name" value="Ami_2"/>
    <property type="match status" value="1"/>
</dbReference>
<organism evidence="13">
    <name type="scientific">mine drainage metagenome</name>
    <dbReference type="NCBI Taxonomy" id="410659"/>
    <lineage>
        <taxon>unclassified sequences</taxon>
        <taxon>metagenomes</taxon>
        <taxon>ecological metagenomes</taxon>
    </lineage>
</organism>
<evidence type="ECO:0000256" key="1">
    <source>
        <dbReference type="ARBA" id="ARBA00001561"/>
    </source>
</evidence>
<protein>
    <recommendedName>
        <fullName evidence="10">1,6-anhydro-N-acetylmuramyl-L-alanine amidase AmpD</fullName>
        <ecNumber evidence="4">3.5.1.28</ecNumber>
    </recommendedName>
    <alternativeName>
        <fullName evidence="11">N-acetylmuramoyl-L-alanine amidase</fullName>
    </alternativeName>
</protein>
<keyword evidence="6" id="KW-0479">Metal-binding</keyword>
<dbReference type="GO" id="GO:0009254">
    <property type="term" value="P:peptidoglycan turnover"/>
    <property type="evidence" value="ECO:0007669"/>
    <property type="project" value="TreeGrafter"/>
</dbReference>
<dbReference type="GO" id="GO:0005737">
    <property type="term" value="C:cytoplasm"/>
    <property type="evidence" value="ECO:0007669"/>
    <property type="project" value="UniProtKB-SubCell"/>
</dbReference>
<comment type="caution">
    <text evidence="13">The sequence shown here is derived from an EMBL/GenBank/DDBJ whole genome shotgun (WGS) entry which is preliminary data.</text>
</comment>
<dbReference type="EC" id="3.5.1.28" evidence="4"/>
<evidence type="ECO:0000256" key="2">
    <source>
        <dbReference type="ARBA" id="ARBA00001947"/>
    </source>
</evidence>
<evidence type="ECO:0000256" key="11">
    <source>
        <dbReference type="ARBA" id="ARBA00042615"/>
    </source>
</evidence>